<dbReference type="PANTHER" id="PTHR48111">
    <property type="entry name" value="REGULATOR OF RPOS"/>
    <property type="match status" value="1"/>
</dbReference>
<dbReference type="EMBL" id="FOXC01000054">
    <property type="protein sequence ID" value="SFP75516.1"/>
    <property type="molecule type" value="Genomic_DNA"/>
</dbReference>
<evidence type="ECO:0000256" key="7">
    <source>
        <dbReference type="PROSITE-ProRule" id="PRU00169"/>
    </source>
</evidence>
<evidence type="ECO:0000256" key="3">
    <source>
        <dbReference type="ARBA" id="ARBA00023012"/>
    </source>
</evidence>
<dbReference type="PROSITE" id="PS50110">
    <property type="entry name" value="RESPONSE_REGULATORY"/>
    <property type="match status" value="1"/>
</dbReference>
<dbReference type="GO" id="GO:0000156">
    <property type="term" value="F:phosphorelay response regulator activity"/>
    <property type="evidence" value="ECO:0007669"/>
    <property type="project" value="TreeGrafter"/>
</dbReference>
<dbReference type="GO" id="GO:0006355">
    <property type="term" value="P:regulation of DNA-templated transcription"/>
    <property type="evidence" value="ECO:0007669"/>
    <property type="project" value="InterPro"/>
</dbReference>
<dbReference type="InterPro" id="IPR011006">
    <property type="entry name" value="CheY-like_superfamily"/>
</dbReference>
<dbReference type="Pfam" id="PF00072">
    <property type="entry name" value="Response_reg"/>
    <property type="match status" value="1"/>
</dbReference>
<dbReference type="InterPro" id="IPR001789">
    <property type="entry name" value="Sig_transdc_resp-reg_receiver"/>
</dbReference>
<keyword evidence="6" id="KW-0804">Transcription</keyword>
<dbReference type="Pfam" id="PF00486">
    <property type="entry name" value="Trans_reg_C"/>
    <property type="match status" value="1"/>
</dbReference>
<dbReference type="InterPro" id="IPR016032">
    <property type="entry name" value="Sig_transdc_resp-reg_C-effctor"/>
</dbReference>
<dbReference type="InterPro" id="IPR039420">
    <property type="entry name" value="WalR-like"/>
</dbReference>
<organism evidence="12 13">
    <name type="scientific">Halolactibacillus halophilus</name>
    <dbReference type="NCBI Taxonomy" id="306540"/>
    <lineage>
        <taxon>Bacteria</taxon>
        <taxon>Bacillati</taxon>
        <taxon>Bacillota</taxon>
        <taxon>Bacilli</taxon>
        <taxon>Bacillales</taxon>
        <taxon>Bacillaceae</taxon>
        <taxon>Halolactibacillus</taxon>
    </lineage>
</organism>
<dbReference type="InterPro" id="IPR036388">
    <property type="entry name" value="WH-like_DNA-bd_sf"/>
</dbReference>
<dbReference type="RefSeq" id="WP_089833877.1">
    <property type="nucleotide sequence ID" value="NZ_BJWI01000060.1"/>
</dbReference>
<keyword evidence="4" id="KW-0805">Transcription regulation</keyword>
<dbReference type="SMART" id="SM00448">
    <property type="entry name" value="REC"/>
    <property type="match status" value="1"/>
</dbReference>
<evidence type="ECO:0000256" key="2">
    <source>
        <dbReference type="ARBA" id="ARBA00022553"/>
    </source>
</evidence>
<reference evidence="12 13" key="1">
    <citation type="submission" date="2016-10" db="EMBL/GenBank/DDBJ databases">
        <authorList>
            <person name="de Groot N.N."/>
        </authorList>
    </citation>
    <scope>NUCLEOTIDE SEQUENCE [LARGE SCALE GENOMIC DNA]</scope>
    <source>
        <strain evidence="12 13">DSM 17073</strain>
    </source>
</reference>
<reference evidence="11 14" key="2">
    <citation type="submission" date="2019-07" db="EMBL/GenBank/DDBJ databases">
        <title>Whole genome shotgun sequence of Halolactibacillus halophilus NBRC 100868.</title>
        <authorList>
            <person name="Hosoyama A."/>
            <person name="Uohara A."/>
            <person name="Ohji S."/>
            <person name="Ichikawa N."/>
        </authorList>
    </citation>
    <scope>NUCLEOTIDE SEQUENCE [LARGE SCALE GENOMIC DNA]</scope>
    <source>
        <strain evidence="11 14">NBRC 100868</strain>
    </source>
</reference>
<dbReference type="EMBL" id="BJWI01000060">
    <property type="protein sequence ID" value="GEM02794.1"/>
    <property type="molecule type" value="Genomic_DNA"/>
</dbReference>
<dbReference type="InterPro" id="IPR001867">
    <property type="entry name" value="OmpR/PhoB-type_DNA-bd"/>
</dbReference>
<evidence type="ECO:0000313" key="13">
    <source>
        <dbReference type="Proteomes" id="UP000242243"/>
    </source>
</evidence>
<dbReference type="OrthoDB" id="2972856at2"/>
<evidence type="ECO:0000256" key="5">
    <source>
        <dbReference type="ARBA" id="ARBA00023125"/>
    </source>
</evidence>
<evidence type="ECO:0000313" key="11">
    <source>
        <dbReference type="EMBL" id="GEM02794.1"/>
    </source>
</evidence>
<accession>A0A1I5SZ66</accession>
<protein>
    <submittedName>
        <fullName evidence="11">Alkaline phosphatase synthesis transcriptional regulatory protein PhoP</fullName>
    </submittedName>
    <submittedName>
        <fullName evidence="12">Two-component system, OmpR family, phosphate regulon response regulator PhoB/two-component system, OmpR family, manganese sensing response regulator</fullName>
    </submittedName>
</protein>
<evidence type="ECO:0000313" key="12">
    <source>
        <dbReference type="EMBL" id="SFP75516.1"/>
    </source>
</evidence>
<evidence type="ECO:0000256" key="8">
    <source>
        <dbReference type="PROSITE-ProRule" id="PRU01091"/>
    </source>
</evidence>
<evidence type="ECO:0000256" key="6">
    <source>
        <dbReference type="ARBA" id="ARBA00023163"/>
    </source>
</evidence>
<keyword evidence="5 8" id="KW-0238">DNA-binding</keyword>
<dbReference type="Gene3D" id="6.10.250.690">
    <property type="match status" value="1"/>
</dbReference>
<dbReference type="Proteomes" id="UP000242243">
    <property type="component" value="Unassembled WGS sequence"/>
</dbReference>
<dbReference type="CDD" id="cd00383">
    <property type="entry name" value="trans_reg_C"/>
    <property type="match status" value="1"/>
</dbReference>
<evidence type="ECO:0000259" key="10">
    <source>
        <dbReference type="PROSITE" id="PS51755"/>
    </source>
</evidence>
<dbReference type="GO" id="GO:0005829">
    <property type="term" value="C:cytosol"/>
    <property type="evidence" value="ECO:0007669"/>
    <property type="project" value="TreeGrafter"/>
</dbReference>
<dbReference type="PROSITE" id="PS51755">
    <property type="entry name" value="OMPR_PHOB"/>
    <property type="match status" value="1"/>
</dbReference>
<name>A0A1I5SZ66_9BACI</name>
<comment type="subcellular location">
    <subcellularLocation>
        <location evidence="1">Cytoplasm</location>
    </subcellularLocation>
</comment>
<feature type="domain" description="Response regulatory" evidence="9">
    <location>
        <begin position="4"/>
        <end position="117"/>
    </location>
</feature>
<proteinExistence type="predicted"/>
<keyword evidence="2 7" id="KW-0597">Phosphoprotein</keyword>
<evidence type="ECO:0000256" key="4">
    <source>
        <dbReference type="ARBA" id="ARBA00023015"/>
    </source>
</evidence>
<gene>
    <name evidence="11" type="primary">phoP</name>
    <name evidence="11" type="ORF">HHA03_23260</name>
    <name evidence="12" type="ORF">SAMN05421839_1549</name>
</gene>
<dbReference type="GO" id="GO:0032993">
    <property type="term" value="C:protein-DNA complex"/>
    <property type="evidence" value="ECO:0007669"/>
    <property type="project" value="TreeGrafter"/>
</dbReference>
<sequence>MSRVLVLLSEDKPLIAQMNTSFEREGYTMWVAETERSLHYLARTVEPTHIIIDSELYYQSADLCADLRRTKFNGCLMVLVPESMKLDGMLSLELGADDYLVKPFDLRELFTRIRAVERRGNFHFVTESNQMIKFGILSLHVDTQTAYVREDPVVLTEKETMLLYALLLHPEKVLTRETLVKLVMSHAEESDIRIIDVFVSRLRQKLTEAGAMIETVRNKGYRLRMEKSSDVSS</sequence>
<dbReference type="Gene3D" id="1.10.10.10">
    <property type="entry name" value="Winged helix-like DNA-binding domain superfamily/Winged helix DNA-binding domain"/>
    <property type="match status" value="1"/>
</dbReference>
<dbReference type="SUPFAM" id="SSF46894">
    <property type="entry name" value="C-terminal effector domain of the bipartite response regulators"/>
    <property type="match status" value="1"/>
</dbReference>
<feature type="modified residue" description="4-aspartylphosphate" evidence="7">
    <location>
        <position position="53"/>
    </location>
</feature>
<dbReference type="Proteomes" id="UP000321547">
    <property type="component" value="Unassembled WGS sequence"/>
</dbReference>
<keyword evidence="14" id="KW-1185">Reference proteome</keyword>
<dbReference type="SUPFAM" id="SSF52172">
    <property type="entry name" value="CheY-like"/>
    <property type="match status" value="1"/>
</dbReference>
<feature type="domain" description="OmpR/PhoB-type" evidence="10">
    <location>
        <begin position="129"/>
        <end position="225"/>
    </location>
</feature>
<dbReference type="AlphaFoldDB" id="A0A1I5SZ66"/>
<dbReference type="GO" id="GO:0000976">
    <property type="term" value="F:transcription cis-regulatory region binding"/>
    <property type="evidence" value="ECO:0007669"/>
    <property type="project" value="TreeGrafter"/>
</dbReference>
<evidence type="ECO:0000256" key="1">
    <source>
        <dbReference type="ARBA" id="ARBA00004496"/>
    </source>
</evidence>
<dbReference type="STRING" id="306540.SAMN05421839_1549"/>
<feature type="DNA-binding region" description="OmpR/PhoB-type" evidence="8">
    <location>
        <begin position="129"/>
        <end position="225"/>
    </location>
</feature>
<keyword evidence="3" id="KW-0902">Two-component regulatory system</keyword>
<dbReference type="SMART" id="SM00862">
    <property type="entry name" value="Trans_reg_C"/>
    <property type="match status" value="1"/>
</dbReference>
<dbReference type="PANTHER" id="PTHR48111:SF40">
    <property type="entry name" value="PHOSPHATE REGULON TRANSCRIPTIONAL REGULATORY PROTEIN PHOB"/>
    <property type="match status" value="1"/>
</dbReference>
<evidence type="ECO:0000313" key="14">
    <source>
        <dbReference type="Proteomes" id="UP000321547"/>
    </source>
</evidence>
<evidence type="ECO:0000259" key="9">
    <source>
        <dbReference type="PROSITE" id="PS50110"/>
    </source>
</evidence>